<comment type="caution">
    <text evidence="2">The sequence shown here is derived from an EMBL/GenBank/DDBJ whole genome shotgun (WGS) entry which is preliminary data.</text>
</comment>
<dbReference type="Proteomes" id="UP001165121">
    <property type="component" value="Unassembled WGS sequence"/>
</dbReference>
<protein>
    <submittedName>
        <fullName evidence="2">Unnamed protein product</fullName>
    </submittedName>
</protein>
<evidence type="ECO:0000313" key="2">
    <source>
        <dbReference type="EMBL" id="GMF48819.1"/>
    </source>
</evidence>
<evidence type="ECO:0000259" key="1">
    <source>
        <dbReference type="Pfam" id="PF24626"/>
    </source>
</evidence>
<dbReference type="AlphaFoldDB" id="A0A9W6Y015"/>
<name>A0A9W6Y015_9STRA</name>
<gene>
    <name evidence="2" type="ORF">Pfra01_001903700</name>
</gene>
<proteinExistence type="predicted"/>
<dbReference type="Pfam" id="PF24626">
    <property type="entry name" value="SH3_Tf2-1"/>
    <property type="match status" value="1"/>
</dbReference>
<organism evidence="2 3">
    <name type="scientific">Phytophthora fragariaefolia</name>
    <dbReference type="NCBI Taxonomy" id="1490495"/>
    <lineage>
        <taxon>Eukaryota</taxon>
        <taxon>Sar</taxon>
        <taxon>Stramenopiles</taxon>
        <taxon>Oomycota</taxon>
        <taxon>Peronosporomycetes</taxon>
        <taxon>Peronosporales</taxon>
        <taxon>Peronosporaceae</taxon>
        <taxon>Phytophthora</taxon>
    </lineage>
</organism>
<dbReference type="EMBL" id="BSXT01002411">
    <property type="protein sequence ID" value="GMF48819.1"/>
    <property type="molecule type" value="Genomic_DNA"/>
</dbReference>
<keyword evidence="3" id="KW-1185">Reference proteome</keyword>
<feature type="domain" description="Tf2-1-like SH3-like" evidence="1">
    <location>
        <begin position="93"/>
        <end position="156"/>
    </location>
</feature>
<sequence length="432" mass="49754">MFTCLEYYSITERHITKPLVTLFVYGRFSVLPLDVVSLNLGTKWKSNEVAQYRRRLYKSLRDSRHLVERQLLKAQDRRERRLEGQVAVEYEIGDPVWVYQTFRARRRELQTKKLAYAWHGPYRIVGKVYKNAYKIDIPSHPNRTVTVNVNRLKPYRGKWTRPYMDETPEGLHGSVAGGDDGPLTEADLPVSSFAEWLTLGGEDTVVIGVYTPLVEVIAKRNGGREVKYLVVTSTYETLWLARGALMPQYAELIVAFEEADRKKKGLPELKRGARLADANAQVDDEYVLLVYEKWIIKQEKWDEEVCRVVRALVRFVFVLDLVCVWPTLKLREKRIKWEIGRRWQTSGVSGCCYANWFSEYTVAEISHEYNCVRGAGSRLSAARCVPSARMLELLSLDMGVEFQAGRMSRVGTAATVSGLMKDSRRRRALRPS</sequence>
<reference evidence="2" key="1">
    <citation type="submission" date="2023-04" db="EMBL/GenBank/DDBJ databases">
        <title>Phytophthora fragariaefolia NBRC 109709.</title>
        <authorList>
            <person name="Ichikawa N."/>
            <person name="Sato H."/>
            <person name="Tonouchi N."/>
        </authorList>
    </citation>
    <scope>NUCLEOTIDE SEQUENCE</scope>
    <source>
        <strain evidence="2">NBRC 109709</strain>
    </source>
</reference>
<dbReference type="InterPro" id="IPR056924">
    <property type="entry name" value="SH3_Tf2-1"/>
</dbReference>
<evidence type="ECO:0000313" key="3">
    <source>
        <dbReference type="Proteomes" id="UP001165121"/>
    </source>
</evidence>
<accession>A0A9W6Y015</accession>
<dbReference type="OrthoDB" id="120952at2759"/>